<dbReference type="SMART" id="SM00233">
    <property type="entry name" value="PH"/>
    <property type="match status" value="1"/>
</dbReference>
<feature type="region of interest" description="Disordered" evidence="3">
    <location>
        <begin position="40"/>
        <end position="101"/>
    </location>
</feature>
<proteinExistence type="predicted"/>
<feature type="compositionally biased region" description="Low complexity" evidence="3">
    <location>
        <begin position="48"/>
        <end position="58"/>
    </location>
</feature>
<dbReference type="InterPro" id="IPR052233">
    <property type="entry name" value="Rho-type_GEFs"/>
</dbReference>
<sequence length="1153" mass="132333">MSLPQTITTTKKLNEKKPSILQRNSSQLLQHATSKLGLRRSLTTSRAQQQQQQQQQQQHVQPRPSSSSVLFTTHTNLTNSSSSRRNVKDIPQPSNFTSDSVTNQILSSYTSTTTSPPPLTFTNNSKISALYQDNNNRLLSAIPENKQQRIFKMSYSSSPGFYRAFLSNIAYEMKRQIITSDRIKNGIEYNNVFDGKEAIDKLKEILSTTDRSLALKVGRALEAQRFFHDVNYENRLIDDIIEIYQFNQVLFHNNRSGSTTSTTSSNSSSDNSFSVTSTIIGNYASEDEEENDDDDDGNSLHTDTTAATTSTTAHLPIQRQPSQSQPQPQPQSQQNQINKLLPNGIYTNLTHCYTPTCDNINPCYSYTCPKRERLRRRPHSVDTREKRVTANIYEIEKHQQLWSQTVDDYIVLSTPATERKRQETIFELIYTEENFLNDLDYVVKMWIEPLKNSDIIPIQRRERFLDKVFSNLIDIRNISTALTLALRARQSEHPIVSQISDIMERFTTEFEPFVYYGARQHQAKHVYEHERYNNPKFALFAEQTERDSASRKLELNGYLTKPTTRLGRYTLLLDKIHSRTVANHPDKESIPFIINTIKHLLQKVNNAAGAAKNRFDLEQIQRHLTFKNKKDIMDLRLLDDGRSIIKQGTLRKTGNMNSTEYQVILFDHYLVTAKVKVINAVEHYCIQKRPIPIELLGVILPSLLEPCTGGLQRKKSTGMLLFSTSPTNTPNKISPSNHNQLLDSGLKLGSPITFFHQGRSVDGTHTLYAPNEHNRKTWSEVIQNQRESKFKRKPLFDIVNSVKRYEFFAEIRAHHMIIFDQGQSYLLATDNGLYIGPNNGSGIPRKILPLEKVYQVHVLEDYQLLLVLSDHTLWQYPLDITINGRPDGNQSIQHFGRKIRSNVSFFHVGKCFGQTLICVPNSSSVNGTEIDLYEPSMPKTELRKKTLLGRLSIRSSSSLSLMNTQVTHLKPIYSPCDVWAIDNTRSMLLLTTPVGIIAVDMKTKKADGLLDPSDKHLEFITKYEKIDEQMKMNPIIKRIAVFQVPNGDYLICYDKFAFYIDKKGRRTQHKFKIEWEGHPTAFAYHYPHVIAFEQQFIEIRSVVDGHLQQVIQEKNVYCLQNGHKSKESLILGTMVDKSNPLYQQIFELQPVLQ</sequence>
<evidence type="ECO:0008006" key="8">
    <source>
        <dbReference type="Google" id="ProtNLM"/>
    </source>
</evidence>
<feature type="domain" description="DH" evidence="4">
    <location>
        <begin position="420"/>
        <end position="607"/>
    </location>
</feature>
<feature type="compositionally biased region" description="Low complexity" evidence="3">
    <location>
        <begin position="302"/>
        <end position="335"/>
    </location>
</feature>
<dbReference type="AlphaFoldDB" id="A0A8H7QJW9"/>
<dbReference type="SUPFAM" id="SSF50729">
    <property type="entry name" value="PH domain-like"/>
    <property type="match status" value="1"/>
</dbReference>
<dbReference type="InterPro" id="IPR036388">
    <property type="entry name" value="WH-like_DNA-bd_sf"/>
</dbReference>
<evidence type="ECO:0000259" key="5">
    <source>
        <dbReference type="PROSITE" id="PS50219"/>
    </source>
</evidence>
<dbReference type="GO" id="GO:0005085">
    <property type="term" value="F:guanyl-nucleotide exchange factor activity"/>
    <property type="evidence" value="ECO:0007669"/>
    <property type="project" value="UniProtKB-KW"/>
</dbReference>
<keyword evidence="2" id="KW-0344">Guanine-nucleotide releasing factor</keyword>
<accession>A0A8H7QJW9</accession>
<dbReference type="Gene3D" id="1.10.10.10">
    <property type="entry name" value="Winged helix-like DNA-binding domain superfamily/Winged helix DNA-binding domain"/>
    <property type="match status" value="1"/>
</dbReference>
<dbReference type="PANTHER" id="PTHR46572:SF1">
    <property type="entry name" value="RHO1 GUANINE NUCLEOTIDE EXCHANGE FACTOR TUS1"/>
    <property type="match status" value="1"/>
</dbReference>
<dbReference type="SUPFAM" id="SSF46785">
    <property type="entry name" value="Winged helix' DNA-binding domain"/>
    <property type="match status" value="1"/>
</dbReference>
<name>A0A8H7QJW9_9FUNG</name>
<protein>
    <recommendedName>
        <fullName evidence="8">RHO1 GDP-GTP exchange protein 2</fullName>
    </recommendedName>
</protein>
<dbReference type="Gene3D" id="2.30.29.30">
    <property type="entry name" value="Pleckstrin-homology domain (PH domain)/Phosphotyrosine-binding domain (PTB)"/>
    <property type="match status" value="1"/>
</dbReference>
<dbReference type="InterPro" id="IPR011993">
    <property type="entry name" value="PH-like_dom_sf"/>
</dbReference>
<dbReference type="OrthoDB" id="2272012at2759"/>
<feature type="compositionally biased region" description="Polar residues" evidence="3">
    <location>
        <begin position="59"/>
        <end position="71"/>
    </location>
</feature>
<keyword evidence="7" id="KW-1185">Reference proteome</keyword>
<dbReference type="SMART" id="SM00036">
    <property type="entry name" value="CNH"/>
    <property type="match status" value="1"/>
</dbReference>
<dbReference type="PROSITE" id="PS50219">
    <property type="entry name" value="CNH"/>
    <property type="match status" value="1"/>
</dbReference>
<keyword evidence="1" id="KW-0597">Phosphoprotein</keyword>
<dbReference type="SMART" id="SM00325">
    <property type="entry name" value="RhoGEF"/>
    <property type="match status" value="1"/>
</dbReference>
<dbReference type="PANTHER" id="PTHR46572">
    <property type="entry name" value="RHO1 GDP-GTP EXCHANGE PROTEIN 1-RELATED"/>
    <property type="match status" value="1"/>
</dbReference>
<feature type="region of interest" description="Disordered" evidence="3">
    <location>
        <begin position="287"/>
        <end position="335"/>
    </location>
</feature>
<organism evidence="6 7">
    <name type="scientific">Mucor plumbeus</name>
    <dbReference type="NCBI Taxonomy" id="97098"/>
    <lineage>
        <taxon>Eukaryota</taxon>
        <taxon>Fungi</taxon>
        <taxon>Fungi incertae sedis</taxon>
        <taxon>Mucoromycota</taxon>
        <taxon>Mucoromycotina</taxon>
        <taxon>Mucoromycetes</taxon>
        <taxon>Mucorales</taxon>
        <taxon>Mucorineae</taxon>
        <taxon>Mucoraceae</taxon>
        <taxon>Mucor</taxon>
    </lineage>
</organism>
<dbReference type="InterPro" id="IPR041675">
    <property type="entry name" value="PH_5"/>
</dbReference>
<dbReference type="Proteomes" id="UP000650833">
    <property type="component" value="Unassembled WGS sequence"/>
</dbReference>
<dbReference type="InterPro" id="IPR001849">
    <property type="entry name" value="PH_domain"/>
</dbReference>
<comment type="caution">
    <text evidence="6">The sequence shown here is derived from an EMBL/GenBank/DDBJ whole genome shotgun (WGS) entry which is preliminary data.</text>
</comment>
<evidence type="ECO:0000259" key="4">
    <source>
        <dbReference type="PROSITE" id="PS50010"/>
    </source>
</evidence>
<evidence type="ECO:0000256" key="1">
    <source>
        <dbReference type="ARBA" id="ARBA00022553"/>
    </source>
</evidence>
<feature type="compositionally biased region" description="Polar residues" evidence="3">
    <location>
        <begin position="92"/>
        <end position="101"/>
    </location>
</feature>
<evidence type="ECO:0000256" key="3">
    <source>
        <dbReference type="SAM" id="MobiDB-lite"/>
    </source>
</evidence>
<dbReference type="Pfam" id="PF00621">
    <property type="entry name" value="RhoGEF"/>
    <property type="match status" value="1"/>
</dbReference>
<feature type="compositionally biased region" description="Acidic residues" evidence="3">
    <location>
        <begin position="287"/>
        <end position="297"/>
    </location>
</feature>
<dbReference type="InterPro" id="IPR035899">
    <property type="entry name" value="DBL_dom_sf"/>
</dbReference>
<dbReference type="Pfam" id="PF00780">
    <property type="entry name" value="CNH"/>
    <property type="match status" value="1"/>
</dbReference>
<evidence type="ECO:0000313" key="6">
    <source>
        <dbReference type="EMBL" id="KAG2193841.1"/>
    </source>
</evidence>
<dbReference type="InterPro" id="IPR000591">
    <property type="entry name" value="DEP_dom"/>
</dbReference>
<feature type="compositionally biased region" description="Low complexity" evidence="3">
    <location>
        <begin position="72"/>
        <end position="84"/>
    </location>
</feature>
<dbReference type="EMBL" id="JAEPRC010000626">
    <property type="protein sequence ID" value="KAG2193841.1"/>
    <property type="molecule type" value="Genomic_DNA"/>
</dbReference>
<dbReference type="SMART" id="SM00049">
    <property type="entry name" value="DEP"/>
    <property type="match status" value="1"/>
</dbReference>
<dbReference type="SUPFAM" id="SSF48065">
    <property type="entry name" value="DBL homology domain (DH-domain)"/>
    <property type="match status" value="1"/>
</dbReference>
<gene>
    <name evidence="6" type="ORF">INT46_008299</name>
</gene>
<dbReference type="Gene3D" id="1.20.900.10">
    <property type="entry name" value="Dbl homology (DH) domain"/>
    <property type="match status" value="1"/>
</dbReference>
<dbReference type="GO" id="GO:0035556">
    <property type="term" value="P:intracellular signal transduction"/>
    <property type="evidence" value="ECO:0007669"/>
    <property type="project" value="InterPro"/>
</dbReference>
<reference evidence="6" key="1">
    <citation type="submission" date="2020-12" db="EMBL/GenBank/DDBJ databases">
        <title>Metabolic potential, ecology and presence of endohyphal bacteria is reflected in genomic diversity of Mucoromycotina.</title>
        <authorList>
            <person name="Muszewska A."/>
            <person name="Okrasinska A."/>
            <person name="Steczkiewicz K."/>
            <person name="Drgas O."/>
            <person name="Orlowska M."/>
            <person name="Perlinska-Lenart U."/>
            <person name="Aleksandrzak-Piekarczyk T."/>
            <person name="Szatraj K."/>
            <person name="Zielenkiewicz U."/>
            <person name="Pilsyk S."/>
            <person name="Malc E."/>
            <person name="Mieczkowski P."/>
            <person name="Kruszewska J.S."/>
            <person name="Biernat P."/>
            <person name="Pawlowska J."/>
        </authorList>
    </citation>
    <scope>NUCLEOTIDE SEQUENCE</scope>
    <source>
        <strain evidence="6">CBS 226.32</strain>
    </source>
</reference>
<dbReference type="PROSITE" id="PS50010">
    <property type="entry name" value="DH_2"/>
    <property type="match status" value="1"/>
</dbReference>
<evidence type="ECO:0000313" key="7">
    <source>
        <dbReference type="Proteomes" id="UP000650833"/>
    </source>
</evidence>
<dbReference type="InterPro" id="IPR000219">
    <property type="entry name" value="DH_dom"/>
</dbReference>
<dbReference type="InterPro" id="IPR001180">
    <property type="entry name" value="CNH_dom"/>
</dbReference>
<feature type="domain" description="CNH" evidence="5">
    <location>
        <begin position="810"/>
        <end position="1126"/>
    </location>
</feature>
<dbReference type="Pfam" id="PF15405">
    <property type="entry name" value="PH_5"/>
    <property type="match status" value="1"/>
</dbReference>
<dbReference type="Pfam" id="PF00610">
    <property type="entry name" value="DEP"/>
    <property type="match status" value="1"/>
</dbReference>
<dbReference type="InterPro" id="IPR036390">
    <property type="entry name" value="WH_DNA-bd_sf"/>
</dbReference>
<evidence type="ECO:0000256" key="2">
    <source>
        <dbReference type="ARBA" id="ARBA00022658"/>
    </source>
</evidence>